<feature type="compositionally biased region" description="Polar residues" evidence="1">
    <location>
        <begin position="313"/>
        <end position="323"/>
    </location>
</feature>
<dbReference type="InterPro" id="IPR045358">
    <property type="entry name" value="Ty3_capsid"/>
</dbReference>
<evidence type="ECO:0000313" key="3">
    <source>
        <dbReference type="EMBL" id="MBW0530252.1"/>
    </source>
</evidence>
<evidence type="ECO:0000259" key="2">
    <source>
        <dbReference type="Pfam" id="PF19259"/>
    </source>
</evidence>
<dbReference type="OrthoDB" id="2691415at2759"/>
<protein>
    <recommendedName>
        <fullName evidence="2">Ty3 transposon capsid-like protein domain-containing protein</fullName>
    </recommendedName>
</protein>
<dbReference type="EMBL" id="AVOT02035831">
    <property type="protein sequence ID" value="MBW0530252.1"/>
    <property type="molecule type" value="Genomic_DNA"/>
</dbReference>
<feature type="compositionally biased region" description="Polar residues" evidence="1">
    <location>
        <begin position="72"/>
        <end position="86"/>
    </location>
</feature>
<feature type="compositionally biased region" description="Acidic residues" evidence="1">
    <location>
        <begin position="40"/>
        <end position="64"/>
    </location>
</feature>
<accession>A0A9Q3F535</accession>
<reference evidence="3" key="1">
    <citation type="submission" date="2021-03" db="EMBL/GenBank/DDBJ databases">
        <title>Draft genome sequence of rust myrtle Austropuccinia psidii MF-1, a brazilian biotype.</title>
        <authorList>
            <person name="Quecine M.C."/>
            <person name="Pachon D.M.R."/>
            <person name="Bonatelli M.L."/>
            <person name="Correr F.H."/>
            <person name="Franceschini L.M."/>
            <person name="Leite T.F."/>
            <person name="Margarido G.R.A."/>
            <person name="Almeida C.A."/>
            <person name="Ferrarezi J.A."/>
            <person name="Labate C.A."/>
        </authorList>
    </citation>
    <scope>NUCLEOTIDE SEQUENCE</scope>
    <source>
        <strain evidence="3">MF-1</strain>
    </source>
</reference>
<keyword evidence="4" id="KW-1185">Reference proteome</keyword>
<name>A0A9Q3F535_9BASI</name>
<dbReference type="AlphaFoldDB" id="A0A9Q3F535"/>
<gene>
    <name evidence="3" type="ORF">O181_069967</name>
</gene>
<feature type="compositionally biased region" description="Basic and acidic residues" evidence="1">
    <location>
        <begin position="298"/>
        <end position="310"/>
    </location>
</feature>
<sequence length="323" mass="36445">MEGEAPSRRGGMKSRRSRSFSGLLGGNPGMSEGARAILGEVEDEEGEESVEEEDSGETEVEDSLENAPEVPQGSNIAPTNQPLVSQSDPSLLKIMEQMPTIMEQIFPAAGPRDNSKAPEFKNLSMKAPDSFYGTQAHKFRDFIQSCQLIFHNDPANFFSDRKKDLYSTSFLTGRAGKWIEPYLSNISNEDPSYLLNNWHLFETQLFTLFGDPNEGRKAEQELGNLRMKESGHVSFYIADFRSLISRIGGWGERAYIHFYRIVLASRLLDQLASYPGNFDTLQELMDITLQLNTRYHERQKEKGSYQEKKPPVTGSNLSRPPQD</sequence>
<feature type="region of interest" description="Disordered" evidence="1">
    <location>
        <begin position="1"/>
        <end position="86"/>
    </location>
</feature>
<feature type="region of interest" description="Disordered" evidence="1">
    <location>
        <begin position="298"/>
        <end position="323"/>
    </location>
</feature>
<feature type="domain" description="Ty3 transposon capsid-like protein" evidence="2">
    <location>
        <begin position="125"/>
        <end position="304"/>
    </location>
</feature>
<organism evidence="3 4">
    <name type="scientific">Austropuccinia psidii MF-1</name>
    <dbReference type="NCBI Taxonomy" id="1389203"/>
    <lineage>
        <taxon>Eukaryota</taxon>
        <taxon>Fungi</taxon>
        <taxon>Dikarya</taxon>
        <taxon>Basidiomycota</taxon>
        <taxon>Pucciniomycotina</taxon>
        <taxon>Pucciniomycetes</taxon>
        <taxon>Pucciniales</taxon>
        <taxon>Sphaerophragmiaceae</taxon>
        <taxon>Austropuccinia</taxon>
    </lineage>
</organism>
<evidence type="ECO:0000256" key="1">
    <source>
        <dbReference type="SAM" id="MobiDB-lite"/>
    </source>
</evidence>
<proteinExistence type="predicted"/>
<dbReference type="Pfam" id="PF19259">
    <property type="entry name" value="Ty3_capsid"/>
    <property type="match status" value="1"/>
</dbReference>
<evidence type="ECO:0000313" key="4">
    <source>
        <dbReference type="Proteomes" id="UP000765509"/>
    </source>
</evidence>
<dbReference type="Proteomes" id="UP000765509">
    <property type="component" value="Unassembled WGS sequence"/>
</dbReference>
<comment type="caution">
    <text evidence="3">The sequence shown here is derived from an EMBL/GenBank/DDBJ whole genome shotgun (WGS) entry which is preliminary data.</text>
</comment>